<keyword evidence="4 9" id="KW-0808">Transferase</keyword>
<feature type="binding site" evidence="9">
    <location>
        <position position="295"/>
    </location>
    <ligand>
        <name>ATP</name>
        <dbReference type="ChEBI" id="CHEBI:30616"/>
    </ligand>
</feature>
<keyword evidence="7 9" id="KW-0694">RNA-binding</keyword>
<dbReference type="GO" id="GO:0000049">
    <property type="term" value="F:tRNA binding"/>
    <property type="evidence" value="ECO:0007669"/>
    <property type="project" value="UniProtKB-UniRule"/>
</dbReference>
<dbReference type="GO" id="GO:0002937">
    <property type="term" value="P:tRNA 4-thiouridine biosynthesis"/>
    <property type="evidence" value="ECO:0007669"/>
    <property type="project" value="TreeGrafter"/>
</dbReference>
<evidence type="ECO:0000256" key="3">
    <source>
        <dbReference type="ARBA" id="ARBA00022555"/>
    </source>
</evidence>
<evidence type="ECO:0000256" key="9">
    <source>
        <dbReference type="HAMAP-Rule" id="MF_00021"/>
    </source>
</evidence>
<dbReference type="InterPro" id="IPR050102">
    <property type="entry name" value="tRNA_sulfurtransferase_ThiI"/>
</dbReference>
<dbReference type="RefSeq" id="WP_086637754.1">
    <property type="nucleotide sequence ID" value="NZ_MRZU01000004.1"/>
</dbReference>
<sequence>MKWDLILIRYGEIALKSNYVRRQLIEKLKSHITKSLEQEGVEKYKLKTPRGRVFLETPSIDKSLQALSYIPGIVSYSPCITVQSNLEKITKGSTTVSENQLSNNLNFAVNARRIGEHDFSSQDIKISVGDHLRKKFNANVDLDNPDFTVNIEVRNEKTYIYTHTYRGLGGLPYGVQGKLVSLFSGGIDSPVATALMLKRGCEPIALYIDKGKYGNKKENDRATKVAKKLSRYTPNGIKFIQLNFEEIYQEMENKTGKQTCIICKRAMYKAAEKICKQENAKGIITGESVGQVASQTLDNLMTLDNSTNLPIYRPLIGVDKTQTQKISRRLKLYKQSTEDIGECPILPNRVATVSKTKQIKKTEQNLKINQHIQKTIEKQTQKKIKPKKGANK</sequence>
<evidence type="ECO:0000256" key="2">
    <source>
        <dbReference type="ARBA" id="ARBA00022490"/>
    </source>
</evidence>
<dbReference type="InterPro" id="IPR014729">
    <property type="entry name" value="Rossmann-like_a/b/a_fold"/>
</dbReference>
<dbReference type="Pfam" id="PF02926">
    <property type="entry name" value="THUMP"/>
    <property type="match status" value="1"/>
</dbReference>
<reference evidence="11 12" key="1">
    <citation type="submission" date="2016-12" db="EMBL/GenBank/DDBJ databases">
        <title>Discovery of methanogenic haloarchaea.</title>
        <authorList>
            <person name="Sorokin D.Y."/>
            <person name="Makarova K.S."/>
            <person name="Abbas B."/>
            <person name="Ferrer M."/>
            <person name="Golyshin P.N."/>
        </authorList>
    </citation>
    <scope>NUCLEOTIDE SEQUENCE [LARGE SCALE GENOMIC DNA]</scope>
    <source>
        <strain evidence="11">AMET1</strain>
    </source>
</reference>
<dbReference type="GO" id="GO:0004810">
    <property type="term" value="F:CCA tRNA nucleotidyltransferase activity"/>
    <property type="evidence" value="ECO:0007669"/>
    <property type="project" value="InterPro"/>
</dbReference>
<dbReference type="PANTHER" id="PTHR43209:SF1">
    <property type="entry name" value="TRNA SULFURTRANSFERASE"/>
    <property type="match status" value="1"/>
</dbReference>
<dbReference type="GO" id="GO:0005829">
    <property type="term" value="C:cytosol"/>
    <property type="evidence" value="ECO:0007669"/>
    <property type="project" value="TreeGrafter"/>
</dbReference>
<feature type="domain" description="THUMP" evidence="10">
    <location>
        <begin position="61"/>
        <end position="164"/>
    </location>
</feature>
<dbReference type="Gene3D" id="3.40.50.620">
    <property type="entry name" value="HUPs"/>
    <property type="match status" value="1"/>
</dbReference>
<gene>
    <name evidence="9" type="primary">thiI</name>
    <name evidence="11" type="ORF">AMET1_1403</name>
</gene>
<keyword evidence="3 9" id="KW-0820">tRNA-binding</keyword>
<evidence type="ECO:0000256" key="8">
    <source>
        <dbReference type="ARBA" id="ARBA00022977"/>
    </source>
</evidence>
<dbReference type="InterPro" id="IPR004114">
    <property type="entry name" value="THUMP_dom"/>
</dbReference>
<dbReference type="Pfam" id="PF02568">
    <property type="entry name" value="ThiI"/>
    <property type="match status" value="1"/>
</dbReference>
<dbReference type="NCBIfam" id="TIGR00342">
    <property type="entry name" value="tRNA uracil 4-sulfurtransferase ThiI"/>
    <property type="match status" value="1"/>
</dbReference>
<dbReference type="SUPFAM" id="SSF143437">
    <property type="entry name" value="THUMP domain-like"/>
    <property type="match status" value="1"/>
</dbReference>
<feature type="binding site" evidence="9">
    <location>
        <begin position="182"/>
        <end position="183"/>
    </location>
    <ligand>
        <name>ATP</name>
        <dbReference type="ChEBI" id="CHEBI:30616"/>
    </ligand>
</feature>
<dbReference type="GO" id="GO:0052837">
    <property type="term" value="P:thiazole biosynthetic process"/>
    <property type="evidence" value="ECO:0007669"/>
    <property type="project" value="TreeGrafter"/>
</dbReference>
<dbReference type="GO" id="GO:0009228">
    <property type="term" value="P:thiamine biosynthetic process"/>
    <property type="evidence" value="ECO:0007669"/>
    <property type="project" value="UniProtKB-KW"/>
</dbReference>
<comment type="caution">
    <text evidence="9">Lacks conserved residue(s) required for the propagation of feature annotation.</text>
</comment>
<dbReference type="HAMAP" id="MF_00021">
    <property type="entry name" value="ThiI"/>
    <property type="match status" value="1"/>
</dbReference>
<comment type="subcellular location">
    <subcellularLocation>
        <location evidence="1 9">Cytoplasm</location>
    </subcellularLocation>
</comment>
<comment type="similarity">
    <text evidence="9">Belongs to the ThiI family.</text>
</comment>
<dbReference type="InterPro" id="IPR054173">
    <property type="entry name" value="ThiI_fer"/>
</dbReference>
<dbReference type="SUPFAM" id="SSF52402">
    <property type="entry name" value="Adenine nucleotide alpha hydrolases-like"/>
    <property type="match status" value="1"/>
</dbReference>
<dbReference type="UniPathway" id="UPA00060"/>
<comment type="catalytic activity">
    <reaction evidence="9">
        <text>[ThiS sulfur-carrier protein]-C-terminal Gly-Gly-AMP + S-sulfanyl-L-cysteinyl-[cysteine desulfurase] + AH2 = [ThiS sulfur-carrier protein]-C-terminal-Gly-aminoethanethioate + L-cysteinyl-[cysteine desulfurase] + A + AMP + 2 H(+)</text>
        <dbReference type="Rhea" id="RHEA:43340"/>
        <dbReference type="Rhea" id="RHEA-COMP:12157"/>
        <dbReference type="Rhea" id="RHEA-COMP:12158"/>
        <dbReference type="Rhea" id="RHEA-COMP:12910"/>
        <dbReference type="Rhea" id="RHEA-COMP:19908"/>
        <dbReference type="ChEBI" id="CHEBI:13193"/>
        <dbReference type="ChEBI" id="CHEBI:15378"/>
        <dbReference type="ChEBI" id="CHEBI:17499"/>
        <dbReference type="ChEBI" id="CHEBI:29950"/>
        <dbReference type="ChEBI" id="CHEBI:61963"/>
        <dbReference type="ChEBI" id="CHEBI:90618"/>
        <dbReference type="ChEBI" id="CHEBI:232372"/>
        <dbReference type="ChEBI" id="CHEBI:456215"/>
    </reaction>
</comment>
<dbReference type="PANTHER" id="PTHR43209">
    <property type="entry name" value="TRNA SULFURTRANSFERASE"/>
    <property type="match status" value="1"/>
</dbReference>
<evidence type="ECO:0000256" key="6">
    <source>
        <dbReference type="ARBA" id="ARBA00022840"/>
    </source>
</evidence>
<dbReference type="Gene3D" id="3.30.2130.30">
    <property type="match status" value="1"/>
</dbReference>
<feature type="binding site" evidence="9">
    <location>
        <position position="264"/>
    </location>
    <ligand>
        <name>ATP</name>
        <dbReference type="ChEBI" id="CHEBI:30616"/>
    </ligand>
</feature>
<dbReference type="GO" id="GO:0140741">
    <property type="term" value="F:tRNA-uracil-4 sulfurtransferase activity"/>
    <property type="evidence" value="ECO:0007669"/>
    <property type="project" value="UniProtKB-EC"/>
</dbReference>
<organism evidence="11 12">
    <name type="scientific">Methanonatronarchaeum thermophilum</name>
    <dbReference type="NCBI Taxonomy" id="1927129"/>
    <lineage>
        <taxon>Archaea</taxon>
        <taxon>Methanobacteriati</taxon>
        <taxon>Methanobacteriota</taxon>
        <taxon>Methanonatronarchaeia</taxon>
        <taxon>Methanonatronarchaeales</taxon>
        <taxon>Methanonatronarchaeaceae</taxon>
        <taxon>Methanonatronarchaeum</taxon>
    </lineage>
</organism>
<comment type="function">
    <text evidence="9">Catalyzes the ATP-dependent transfer of a sulfur to tRNA to produce 4-thiouridine in position 8 of tRNAs, which functions as a near-UV photosensor. Also catalyzes the transfer of sulfur to the sulfur carrier protein ThiS, forming ThiS-thiocarboxylate. This is a step in the synthesis of thiazole, in the thiamine biosynthesis pathway. The sulfur is donated as persulfide by IscS.</text>
</comment>
<comment type="catalytic activity">
    <reaction evidence="9">
        <text>[ThiI sulfur-carrier protein]-S-sulfanyl-L-cysteine + a uridine in tRNA + 2 reduced [2Fe-2S]-[ferredoxin] + ATP + H(+) = [ThiI sulfur-carrier protein]-L-cysteine + a 4-thiouridine in tRNA + 2 oxidized [2Fe-2S]-[ferredoxin] + AMP + diphosphate</text>
        <dbReference type="Rhea" id="RHEA:24176"/>
        <dbReference type="Rhea" id="RHEA-COMP:10000"/>
        <dbReference type="Rhea" id="RHEA-COMP:10001"/>
        <dbReference type="Rhea" id="RHEA-COMP:13337"/>
        <dbReference type="Rhea" id="RHEA-COMP:13338"/>
        <dbReference type="Rhea" id="RHEA-COMP:13339"/>
        <dbReference type="Rhea" id="RHEA-COMP:13340"/>
        <dbReference type="ChEBI" id="CHEBI:15378"/>
        <dbReference type="ChEBI" id="CHEBI:29950"/>
        <dbReference type="ChEBI" id="CHEBI:30616"/>
        <dbReference type="ChEBI" id="CHEBI:33019"/>
        <dbReference type="ChEBI" id="CHEBI:33737"/>
        <dbReference type="ChEBI" id="CHEBI:33738"/>
        <dbReference type="ChEBI" id="CHEBI:61963"/>
        <dbReference type="ChEBI" id="CHEBI:65315"/>
        <dbReference type="ChEBI" id="CHEBI:136798"/>
        <dbReference type="ChEBI" id="CHEBI:456215"/>
        <dbReference type="EC" id="2.8.1.4"/>
    </reaction>
</comment>
<dbReference type="InterPro" id="IPR020536">
    <property type="entry name" value="ThiI_AANH"/>
</dbReference>
<dbReference type="InterPro" id="IPR049961">
    <property type="entry name" value="ThiI_N"/>
</dbReference>
<dbReference type="GO" id="GO:0009229">
    <property type="term" value="P:thiamine diphosphate biosynthetic process"/>
    <property type="evidence" value="ECO:0007669"/>
    <property type="project" value="UniProtKB-UniRule"/>
</dbReference>
<evidence type="ECO:0000313" key="12">
    <source>
        <dbReference type="Proteomes" id="UP000195137"/>
    </source>
</evidence>
<dbReference type="Pfam" id="PF22025">
    <property type="entry name" value="ThiI_fer"/>
    <property type="match status" value="1"/>
</dbReference>
<protein>
    <recommendedName>
        <fullName evidence="9">Probable tRNA sulfurtransferase</fullName>
        <ecNumber evidence="9">2.8.1.4</ecNumber>
    </recommendedName>
    <alternativeName>
        <fullName evidence="9">Sulfur carrier protein ThiS sulfurtransferase</fullName>
    </alternativeName>
    <alternativeName>
        <fullName evidence="9">Thiamine biosynthesis protein ThiI</fullName>
    </alternativeName>
    <alternativeName>
        <fullName evidence="9">tRNA 4-thiouridine synthase</fullName>
    </alternativeName>
</protein>
<evidence type="ECO:0000256" key="5">
    <source>
        <dbReference type="ARBA" id="ARBA00022741"/>
    </source>
</evidence>
<dbReference type="OrthoDB" id="372227at2157"/>
<evidence type="ECO:0000259" key="10">
    <source>
        <dbReference type="PROSITE" id="PS51165"/>
    </source>
</evidence>
<dbReference type="CDD" id="cd11716">
    <property type="entry name" value="THUMP_ThiI"/>
    <property type="match status" value="1"/>
</dbReference>
<dbReference type="AlphaFoldDB" id="A0A1Y3GGI6"/>
<dbReference type="EC" id="2.8.1.4" evidence="9"/>
<dbReference type="GO" id="GO:0005524">
    <property type="term" value="F:ATP binding"/>
    <property type="evidence" value="ECO:0007669"/>
    <property type="project" value="UniProtKB-UniRule"/>
</dbReference>
<name>A0A1Y3GGI6_9EURY</name>
<accession>A0A1Y3GGI6</accession>
<dbReference type="PROSITE" id="PS51165">
    <property type="entry name" value="THUMP"/>
    <property type="match status" value="1"/>
</dbReference>
<dbReference type="EMBL" id="MRZU01000004">
    <property type="protein sequence ID" value="OUJ18486.1"/>
    <property type="molecule type" value="Genomic_DNA"/>
</dbReference>
<feature type="binding site" evidence="9">
    <location>
        <position position="286"/>
    </location>
    <ligand>
        <name>ATP</name>
        <dbReference type="ChEBI" id="CHEBI:30616"/>
    </ligand>
</feature>
<evidence type="ECO:0000256" key="4">
    <source>
        <dbReference type="ARBA" id="ARBA00022679"/>
    </source>
</evidence>
<keyword evidence="8 9" id="KW-0784">Thiamine biosynthesis</keyword>
<dbReference type="Proteomes" id="UP000195137">
    <property type="component" value="Unassembled WGS sequence"/>
</dbReference>
<keyword evidence="5 9" id="KW-0547">Nucleotide-binding</keyword>
<keyword evidence="12" id="KW-1185">Reference proteome</keyword>
<evidence type="ECO:0000313" key="11">
    <source>
        <dbReference type="EMBL" id="OUJ18486.1"/>
    </source>
</evidence>
<evidence type="ECO:0000256" key="1">
    <source>
        <dbReference type="ARBA" id="ARBA00004496"/>
    </source>
</evidence>
<comment type="pathway">
    <text evidence="9">Cofactor biosynthesis; thiamine diphosphate biosynthesis.</text>
</comment>
<evidence type="ECO:0000256" key="7">
    <source>
        <dbReference type="ARBA" id="ARBA00022884"/>
    </source>
</evidence>
<keyword evidence="6 9" id="KW-0067">ATP-binding</keyword>
<dbReference type="SMART" id="SM00981">
    <property type="entry name" value="THUMP"/>
    <property type="match status" value="1"/>
</dbReference>
<dbReference type="InterPro" id="IPR049962">
    <property type="entry name" value="THUMP_ThiI"/>
</dbReference>
<proteinExistence type="inferred from homology"/>
<keyword evidence="2 9" id="KW-0963">Cytoplasm</keyword>
<comment type="caution">
    <text evidence="11">The sequence shown here is derived from an EMBL/GenBank/DDBJ whole genome shotgun (WGS) entry which is preliminary data.</text>
</comment>
<dbReference type="InterPro" id="IPR003720">
    <property type="entry name" value="tRNA_STrfase"/>
</dbReference>